<sequence>MRRPAAAAALLAGAVAASALLTGCGGTASGATSGSGSASGSGSGGKPELSVSGAYMPQPVSDSMAAGFLVITNKGGAKDELTSVTSPDAGDVTVHETAGGAMREVSRLAVPAHGRLVFRSGGNHLMFDRLAHKPVQGRTVTVKLHFAASGDLTVEMPVKPATYNPATGH</sequence>
<dbReference type="AlphaFoldDB" id="A0A919CTM0"/>
<feature type="region of interest" description="Disordered" evidence="1">
    <location>
        <begin position="30"/>
        <end position="56"/>
    </location>
</feature>
<dbReference type="InterPro" id="IPR058248">
    <property type="entry name" value="Lxx211020-like"/>
</dbReference>
<dbReference type="Pfam" id="PF04314">
    <property type="entry name" value="PCuAC"/>
    <property type="match status" value="1"/>
</dbReference>
<proteinExistence type="predicted"/>
<name>A0A919CTM0_9ACTN</name>
<keyword evidence="2" id="KW-0732">Signal</keyword>
<dbReference type="InterPro" id="IPR036182">
    <property type="entry name" value="PCuAC_sf"/>
</dbReference>
<gene>
    <name evidence="3" type="ORF">GCM10010508_07220</name>
</gene>
<dbReference type="Proteomes" id="UP000608955">
    <property type="component" value="Unassembled WGS sequence"/>
</dbReference>
<accession>A0A919CTM0</accession>
<dbReference type="PANTHER" id="PTHR36302:SF1">
    <property type="entry name" value="COPPER CHAPERONE PCU(A)C"/>
    <property type="match status" value="1"/>
</dbReference>
<dbReference type="EMBL" id="BMVF01000002">
    <property type="protein sequence ID" value="GHD85042.1"/>
    <property type="molecule type" value="Genomic_DNA"/>
</dbReference>
<dbReference type="RefSeq" id="WP_190176222.1">
    <property type="nucleotide sequence ID" value="NZ_BMVF01000002.1"/>
</dbReference>
<reference evidence="3" key="1">
    <citation type="journal article" date="2014" name="Int. J. Syst. Evol. Microbiol.">
        <title>Complete genome sequence of Corynebacterium casei LMG S-19264T (=DSM 44701T), isolated from a smear-ripened cheese.</title>
        <authorList>
            <consortium name="US DOE Joint Genome Institute (JGI-PGF)"/>
            <person name="Walter F."/>
            <person name="Albersmeier A."/>
            <person name="Kalinowski J."/>
            <person name="Ruckert C."/>
        </authorList>
    </citation>
    <scope>NUCLEOTIDE SEQUENCE</scope>
    <source>
        <strain evidence="3">JCM 4654</strain>
    </source>
</reference>
<dbReference type="Gene3D" id="2.60.40.1890">
    <property type="entry name" value="PCu(A)C copper chaperone"/>
    <property type="match status" value="1"/>
</dbReference>
<keyword evidence="4" id="KW-1185">Reference proteome</keyword>
<evidence type="ECO:0000256" key="1">
    <source>
        <dbReference type="SAM" id="MobiDB-lite"/>
    </source>
</evidence>
<dbReference type="InterPro" id="IPR007410">
    <property type="entry name" value="LpqE-like"/>
</dbReference>
<reference evidence="3" key="2">
    <citation type="submission" date="2020-09" db="EMBL/GenBank/DDBJ databases">
        <authorList>
            <person name="Sun Q."/>
            <person name="Ohkuma M."/>
        </authorList>
    </citation>
    <scope>NUCLEOTIDE SEQUENCE</scope>
    <source>
        <strain evidence="3">JCM 4654</strain>
    </source>
</reference>
<dbReference type="PANTHER" id="PTHR36302">
    <property type="entry name" value="BLR7088 PROTEIN"/>
    <property type="match status" value="1"/>
</dbReference>
<evidence type="ECO:0000313" key="3">
    <source>
        <dbReference type="EMBL" id="GHD85042.1"/>
    </source>
</evidence>
<comment type="caution">
    <text evidence="3">The sequence shown here is derived from an EMBL/GenBank/DDBJ whole genome shotgun (WGS) entry which is preliminary data.</text>
</comment>
<dbReference type="SUPFAM" id="SSF110087">
    <property type="entry name" value="DR1885-like metal-binding protein"/>
    <property type="match status" value="1"/>
</dbReference>
<organism evidence="3 4">
    <name type="scientific">Streptomyces naganishii JCM 4654</name>
    <dbReference type="NCBI Taxonomy" id="1306179"/>
    <lineage>
        <taxon>Bacteria</taxon>
        <taxon>Bacillati</taxon>
        <taxon>Actinomycetota</taxon>
        <taxon>Actinomycetes</taxon>
        <taxon>Kitasatosporales</taxon>
        <taxon>Streptomycetaceae</taxon>
        <taxon>Streptomyces</taxon>
    </lineage>
</organism>
<evidence type="ECO:0008006" key="5">
    <source>
        <dbReference type="Google" id="ProtNLM"/>
    </source>
</evidence>
<feature type="signal peptide" evidence="2">
    <location>
        <begin position="1"/>
        <end position="19"/>
    </location>
</feature>
<evidence type="ECO:0000313" key="4">
    <source>
        <dbReference type="Proteomes" id="UP000608955"/>
    </source>
</evidence>
<protein>
    <recommendedName>
        <fullName evidence="5">Copper chaperone PCu(A)C</fullName>
    </recommendedName>
</protein>
<dbReference type="PROSITE" id="PS51257">
    <property type="entry name" value="PROKAR_LIPOPROTEIN"/>
    <property type="match status" value="1"/>
</dbReference>
<evidence type="ECO:0000256" key="2">
    <source>
        <dbReference type="SAM" id="SignalP"/>
    </source>
</evidence>
<feature type="chain" id="PRO_5039629475" description="Copper chaperone PCu(A)C" evidence="2">
    <location>
        <begin position="20"/>
        <end position="169"/>
    </location>
</feature>